<keyword evidence="1" id="KW-0732">Signal</keyword>
<sequence length="171" mass="18045">MLKPLPIALALILAGAPVVAQTPPPPPPAAAKAQAAAYVKAAGMSDLYEITSSEIALQKSRDAGVRRFAQAMIEHHRHTTAATVQAARQAGLTPTPPQLGGAKASIEELRRAKAADFDRLYLGQQAPAHQAALDLHQSYATNGDQPALKTSAQAAVPIVQQHIQMLSQLQR</sequence>
<proteinExistence type="predicted"/>
<dbReference type="EMBL" id="JACIDH010000001">
    <property type="protein sequence ID" value="MBB3878184.1"/>
    <property type="molecule type" value="Genomic_DNA"/>
</dbReference>
<organism evidence="3 4">
    <name type="scientific">Sphingomonas pseudosanguinis</name>
    <dbReference type="NCBI Taxonomy" id="413712"/>
    <lineage>
        <taxon>Bacteria</taxon>
        <taxon>Pseudomonadati</taxon>
        <taxon>Pseudomonadota</taxon>
        <taxon>Alphaproteobacteria</taxon>
        <taxon>Sphingomonadales</taxon>
        <taxon>Sphingomonadaceae</taxon>
        <taxon>Sphingomonas</taxon>
    </lineage>
</organism>
<dbReference type="Pfam" id="PF13628">
    <property type="entry name" value="DUF4142"/>
    <property type="match status" value="1"/>
</dbReference>
<dbReference type="Proteomes" id="UP000538670">
    <property type="component" value="Unassembled WGS sequence"/>
</dbReference>
<dbReference type="InterPro" id="IPR012347">
    <property type="entry name" value="Ferritin-like"/>
</dbReference>
<feature type="signal peptide" evidence="1">
    <location>
        <begin position="1"/>
        <end position="20"/>
    </location>
</feature>
<feature type="domain" description="DUF4142" evidence="2">
    <location>
        <begin position="34"/>
        <end position="169"/>
    </location>
</feature>
<dbReference type="PANTHER" id="PTHR38593:SF1">
    <property type="entry name" value="BLR2558 PROTEIN"/>
    <property type="match status" value="1"/>
</dbReference>
<feature type="chain" id="PRO_5031161401" evidence="1">
    <location>
        <begin position="21"/>
        <end position="171"/>
    </location>
</feature>
<evidence type="ECO:0000259" key="2">
    <source>
        <dbReference type="Pfam" id="PF13628"/>
    </source>
</evidence>
<dbReference type="PANTHER" id="PTHR38593">
    <property type="entry name" value="BLR2558 PROTEIN"/>
    <property type="match status" value="1"/>
</dbReference>
<dbReference type="RefSeq" id="WP_183950382.1">
    <property type="nucleotide sequence ID" value="NZ_CP189888.1"/>
</dbReference>
<evidence type="ECO:0000313" key="3">
    <source>
        <dbReference type="EMBL" id="MBB3878184.1"/>
    </source>
</evidence>
<dbReference type="AlphaFoldDB" id="A0A7W6A941"/>
<reference evidence="3 4" key="1">
    <citation type="submission" date="2020-08" db="EMBL/GenBank/DDBJ databases">
        <title>Genomic Encyclopedia of Type Strains, Phase IV (KMG-IV): sequencing the most valuable type-strain genomes for metagenomic binning, comparative biology and taxonomic classification.</title>
        <authorList>
            <person name="Goeker M."/>
        </authorList>
    </citation>
    <scope>NUCLEOTIDE SEQUENCE [LARGE SCALE GENOMIC DNA]</scope>
    <source>
        <strain evidence="3 4">DSM 19512</strain>
    </source>
</reference>
<evidence type="ECO:0000313" key="4">
    <source>
        <dbReference type="Proteomes" id="UP000538670"/>
    </source>
</evidence>
<keyword evidence="4" id="KW-1185">Reference proteome</keyword>
<accession>A0A7W6A941</accession>
<evidence type="ECO:0000256" key="1">
    <source>
        <dbReference type="SAM" id="SignalP"/>
    </source>
</evidence>
<dbReference type="InterPro" id="IPR025419">
    <property type="entry name" value="DUF4142"/>
</dbReference>
<gene>
    <name evidence="3" type="ORF">GGR48_000587</name>
</gene>
<protein>
    <submittedName>
        <fullName evidence="3">Putative membrane protein</fullName>
    </submittedName>
</protein>
<comment type="caution">
    <text evidence="3">The sequence shown here is derived from an EMBL/GenBank/DDBJ whole genome shotgun (WGS) entry which is preliminary data.</text>
</comment>
<name>A0A7W6A941_9SPHN</name>
<dbReference type="Gene3D" id="1.20.1260.10">
    <property type="match status" value="1"/>
</dbReference>